<dbReference type="PROSITE" id="PS50122">
    <property type="entry name" value="CHEB"/>
    <property type="match status" value="1"/>
</dbReference>
<dbReference type="GO" id="GO:0000156">
    <property type="term" value="F:phosphorelay response regulator activity"/>
    <property type="evidence" value="ECO:0007669"/>
    <property type="project" value="InterPro"/>
</dbReference>
<evidence type="ECO:0000259" key="8">
    <source>
        <dbReference type="PROSITE" id="PS50110"/>
    </source>
</evidence>
<dbReference type="Gene3D" id="3.40.50.2300">
    <property type="match status" value="1"/>
</dbReference>
<dbReference type="AlphaFoldDB" id="S9SBH5"/>
<evidence type="ECO:0000259" key="9">
    <source>
        <dbReference type="PROSITE" id="PS50122"/>
    </source>
</evidence>
<keyword evidence="3 5" id="KW-0378">Hydrolase</keyword>
<keyword evidence="5 7" id="KW-0597">Phosphoprotein</keyword>
<feature type="active site" evidence="5 6">
    <location>
        <position position="214"/>
    </location>
</feature>
<dbReference type="PROSITE" id="PS50110">
    <property type="entry name" value="RESPONSE_REGULATORY"/>
    <property type="match status" value="1"/>
</dbReference>
<keyword evidence="2 5" id="KW-0145">Chemotaxis</keyword>
<feature type="domain" description="Response regulatory" evidence="8">
    <location>
        <begin position="6"/>
        <end position="123"/>
    </location>
</feature>
<evidence type="ECO:0000256" key="6">
    <source>
        <dbReference type="PROSITE-ProRule" id="PRU00050"/>
    </source>
</evidence>
<dbReference type="InterPro" id="IPR008248">
    <property type="entry name" value="CheB-like"/>
</dbReference>
<evidence type="ECO:0000313" key="11">
    <source>
        <dbReference type="Proteomes" id="UP000015350"/>
    </source>
</evidence>
<dbReference type="Pfam" id="PF01339">
    <property type="entry name" value="CheB_methylest"/>
    <property type="match status" value="1"/>
</dbReference>
<reference evidence="10 11" key="1">
    <citation type="submission" date="2013-04" db="EMBL/GenBank/DDBJ databases">
        <authorList>
            <person name="Kuznetsov B."/>
            <person name="Ivanovsky R."/>
        </authorList>
    </citation>
    <scope>NUCLEOTIDE SEQUENCE [LARGE SCALE GENOMIC DNA]</scope>
    <source>
        <strain evidence="10 11">MGU-K5</strain>
    </source>
</reference>
<evidence type="ECO:0000256" key="3">
    <source>
        <dbReference type="ARBA" id="ARBA00022801"/>
    </source>
</evidence>
<comment type="catalytic activity">
    <reaction evidence="4 5">
        <text>[protein]-L-glutamate 5-O-methyl ester + H2O = L-glutamyl-[protein] + methanol + H(+)</text>
        <dbReference type="Rhea" id="RHEA:23236"/>
        <dbReference type="Rhea" id="RHEA-COMP:10208"/>
        <dbReference type="Rhea" id="RHEA-COMP:10311"/>
        <dbReference type="ChEBI" id="CHEBI:15377"/>
        <dbReference type="ChEBI" id="CHEBI:15378"/>
        <dbReference type="ChEBI" id="CHEBI:17790"/>
        <dbReference type="ChEBI" id="CHEBI:29973"/>
        <dbReference type="ChEBI" id="CHEBI:82795"/>
        <dbReference type="EC" id="3.1.1.61"/>
    </reaction>
</comment>
<comment type="PTM">
    <text evidence="5">Phosphorylated by CheA. Phosphorylation of the N-terminal regulatory domain activates the methylesterase activity.</text>
</comment>
<protein>
    <recommendedName>
        <fullName evidence="5">Protein-glutamate methylesterase/protein-glutamine glutaminase</fullName>
        <ecNumber evidence="5">3.1.1.61</ecNumber>
        <ecNumber evidence="5">3.5.1.44</ecNumber>
    </recommendedName>
</protein>
<feature type="domain" description="CheB-type methylesterase" evidence="9">
    <location>
        <begin position="176"/>
        <end position="361"/>
    </location>
</feature>
<dbReference type="CDD" id="cd17541">
    <property type="entry name" value="REC_CheB-like"/>
    <property type="match status" value="1"/>
</dbReference>
<dbReference type="SUPFAM" id="SSF52172">
    <property type="entry name" value="CheY-like"/>
    <property type="match status" value="1"/>
</dbReference>
<dbReference type="SUPFAM" id="SSF52738">
    <property type="entry name" value="Methylesterase CheB, C-terminal domain"/>
    <property type="match status" value="1"/>
</dbReference>
<comment type="catalytic activity">
    <reaction evidence="5">
        <text>L-glutaminyl-[protein] + H2O = L-glutamyl-[protein] + NH4(+)</text>
        <dbReference type="Rhea" id="RHEA:16441"/>
        <dbReference type="Rhea" id="RHEA-COMP:10207"/>
        <dbReference type="Rhea" id="RHEA-COMP:10208"/>
        <dbReference type="ChEBI" id="CHEBI:15377"/>
        <dbReference type="ChEBI" id="CHEBI:28938"/>
        <dbReference type="ChEBI" id="CHEBI:29973"/>
        <dbReference type="ChEBI" id="CHEBI:30011"/>
        <dbReference type="EC" id="3.5.1.44"/>
    </reaction>
</comment>
<dbReference type="NCBIfam" id="NF009206">
    <property type="entry name" value="PRK12555.1"/>
    <property type="match status" value="1"/>
</dbReference>
<dbReference type="GO" id="GO:0050568">
    <property type="term" value="F:protein-glutamine glutaminase activity"/>
    <property type="evidence" value="ECO:0007669"/>
    <property type="project" value="UniProtKB-UniRule"/>
</dbReference>
<dbReference type="PANTHER" id="PTHR42872">
    <property type="entry name" value="PROTEIN-GLUTAMATE METHYLESTERASE/PROTEIN-GLUTAMINE GLUTAMINASE"/>
    <property type="match status" value="1"/>
</dbReference>
<evidence type="ECO:0000256" key="5">
    <source>
        <dbReference type="HAMAP-Rule" id="MF_00099"/>
    </source>
</evidence>
<dbReference type="GO" id="GO:0006935">
    <property type="term" value="P:chemotaxis"/>
    <property type="evidence" value="ECO:0007669"/>
    <property type="project" value="UniProtKB-UniRule"/>
</dbReference>
<comment type="function">
    <text evidence="5">Involved in chemotaxis. Part of a chemotaxis signal transduction system that modulates chemotaxis in response to various stimuli. Catalyzes the demethylation of specific methylglutamate residues introduced into the chemoreceptors (methyl-accepting chemotaxis proteins or MCP) by CheR. Also mediates the irreversible deamidation of specific glutamine residues to glutamic acid.</text>
</comment>
<dbReference type="NCBIfam" id="NF001965">
    <property type="entry name" value="PRK00742.1"/>
    <property type="match status" value="1"/>
</dbReference>
<dbReference type="Proteomes" id="UP000015350">
    <property type="component" value="Unassembled WGS sequence"/>
</dbReference>
<accession>S9SBH5</accession>
<comment type="similarity">
    <text evidence="5">Belongs to the CheB family.</text>
</comment>
<dbReference type="RefSeq" id="WP_021132466.1">
    <property type="nucleotide sequence ID" value="NZ_AQPH01000039.1"/>
</dbReference>
<dbReference type="SMART" id="SM00448">
    <property type="entry name" value="REC"/>
    <property type="match status" value="1"/>
</dbReference>
<evidence type="ECO:0000256" key="2">
    <source>
        <dbReference type="ARBA" id="ARBA00022500"/>
    </source>
</evidence>
<dbReference type="PATRIC" id="fig|1316936.3.peg.2145"/>
<dbReference type="EC" id="3.1.1.61" evidence="5"/>
<dbReference type="Pfam" id="PF00072">
    <property type="entry name" value="Response_reg"/>
    <property type="match status" value="1"/>
</dbReference>
<comment type="caution">
    <text evidence="10">The sequence shown here is derived from an EMBL/GenBank/DDBJ whole genome shotgun (WGS) entry which is preliminary data.</text>
</comment>
<dbReference type="STRING" id="1316936.K678_10761"/>
<dbReference type="EMBL" id="AQPH01000039">
    <property type="protein sequence ID" value="EPY01448.1"/>
    <property type="molecule type" value="Genomic_DNA"/>
</dbReference>
<dbReference type="PANTHER" id="PTHR42872:SF6">
    <property type="entry name" value="PROTEIN-GLUTAMATE METHYLESTERASE_PROTEIN-GLUTAMINE GLUTAMINASE"/>
    <property type="match status" value="1"/>
</dbReference>
<dbReference type="GO" id="GO:0005737">
    <property type="term" value="C:cytoplasm"/>
    <property type="evidence" value="ECO:0007669"/>
    <property type="project" value="UniProtKB-SubCell"/>
</dbReference>
<dbReference type="GO" id="GO:0008984">
    <property type="term" value="F:protein-glutamate methylesterase activity"/>
    <property type="evidence" value="ECO:0007669"/>
    <property type="project" value="UniProtKB-UniRule"/>
</dbReference>
<keyword evidence="1 5" id="KW-0963">Cytoplasm</keyword>
<organism evidence="10 11">
    <name type="scientific">Magnetospirillum fulvum MGU-K5</name>
    <dbReference type="NCBI Taxonomy" id="1316936"/>
    <lineage>
        <taxon>Bacteria</taxon>
        <taxon>Pseudomonadati</taxon>
        <taxon>Pseudomonadota</taxon>
        <taxon>Alphaproteobacteria</taxon>
        <taxon>Rhodospirillales</taxon>
        <taxon>Rhodospirillaceae</taxon>
        <taxon>Magnetospirillum</taxon>
    </lineage>
</organism>
<dbReference type="OrthoDB" id="9793421at2"/>
<dbReference type="InterPro" id="IPR001789">
    <property type="entry name" value="Sig_transdc_resp-reg_receiver"/>
</dbReference>
<comment type="domain">
    <text evidence="5">Contains a C-terminal catalytic domain, and an N-terminal region which modulates catalytic activity.</text>
</comment>
<gene>
    <name evidence="5" type="primary">cheB</name>
    <name evidence="10" type="ORF">K678_10761</name>
</gene>
<dbReference type="HAMAP" id="MF_00099">
    <property type="entry name" value="CheB_chemtxs"/>
    <property type="match status" value="1"/>
</dbReference>
<evidence type="ECO:0000256" key="4">
    <source>
        <dbReference type="ARBA" id="ARBA00048267"/>
    </source>
</evidence>
<dbReference type="Gene3D" id="3.40.50.180">
    <property type="entry name" value="Methylesterase CheB, C-terminal domain"/>
    <property type="match status" value="1"/>
</dbReference>
<evidence type="ECO:0000256" key="1">
    <source>
        <dbReference type="ARBA" id="ARBA00022490"/>
    </source>
</evidence>
<dbReference type="PIRSF" id="PIRSF000876">
    <property type="entry name" value="RR_chemtxs_CheB"/>
    <property type="match status" value="1"/>
</dbReference>
<dbReference type="InterPro" id="IPR011006">
    <property type="entry name" value="CheY-like_superfamily"/>
</dbReference>
<dbReference type="InterPro" id="IPR000673">
    <property type="entry name" value="Sig_transdc_resp-reg_Me-estase"/>
</dbReference>
<dbReference type="InterPro" id="IPR035909">
    <property type="entry name" value="CheB_C"/>
</dbReference>
<proteinExistence type="inferred from homology"/>
<dbReference type="EC" id="3.5.1.44" evidence="5"/>
<dbReference type="eggNOG" id="COG2201">
    <property type="taxonomic scope" value="Bacteria"/>
</dbReference>
<feature type="active site" evidence="5 6">
    <location>
        <position position="310"/>
    </location>
</feature>
<name>S9SBH5_MAGFU</name>
<feature type="modified residue" description="4-aspartylphosphate" evidence="5 7">
    <location>
        <position position="57"/>
    </location>
</feature>
<dbReference type="CDD" id="cd16432">
    <property type="entry name" value="CheB_Rec"/>
    <property type="match status" value="1"/>
</dbReference>
<feature type="active site" evidence="5 6">
    <location>
        <position position="188"/>
    </location>
</feature>
<evidence type="ECO:0000256" key="7">
    <source>
        <dbReference type="PROSITE-ProRule" id="PRU00169"/>
    </source>
</evidence>
<comment type="subcellular location">
    <subcellularLocation>
        <location evidence="5">Cytoplasm</location>
    </subcellularLocation>
</comment>
<evidence type="ECO:0000313" key="10">
    <source>
        <dbReference type="EMBL" id="EPY01448.1"/>
    </source>
</evidence>
<sequence length="380" mass="40210">MPKPIRVLIVDDSATVRQTLKGILESDPDIEVMGAAADPFAAARLISQEAPDVITLDVEMPRMDGISFLRKIMSQHPIPVVMCSSLAEEGSETLMQALEAGAVDVILKPRMDTRQFLIEAHVRICDTVKAAAQCRLGSRPRPAATAAAPHPRGPAPKLTADAMMPAPHASASGAMARTTEKVICIGASTGGTEALREVLEELPADSPAIVIVQHMPESFTAAFARRLDGLCEVTVKEAQDGDAMLRGRVLIAPGNRHALLQRSGARYHVAIKDGPLVSRHRPSVDVLFRSAAHCAGGNAVGIIMTGMGDDGANGLLEMRNAGAYTVAQNEESCIVFGMPKEAIARGAAMKILPLNQIAREIGRAGNDSSGLVRHQEHGNG</sequence>